<keyword evidence="3 4" id="KW-0560">Oxidoreductase</keyword>
<organism evidence="8 9">
    <name type="scientific">Hyphobacterium vulgare</name>
    <dbReference type="NCBI Taxonomy" id="1736751"/>
    <lineage>
        <taxon>Bacteria</taxon>
        <taxon>Pseudomonadati</taxon>
        <taxon>Pseudomonadota</taxon>
        <taxon>Alphaproteobacteria</taxon>
        <taxon>Maricaulales</taxon>
        <taxon>Maricaulaceae</taxon>
        <taxon>Hyphobacterium</taxon>
    </lineage>
</organism>
<dbReference type="GO" id="GO:0004735">
    <property type="term" value="F:pyrroline-5-carboxylate reductase activity"/>
    <property type="evidence" value="ECO:0007669"/>
    <property type="project" value="UniProtKB-EC"/>
</dbReference>
<dbReference type="Gene3D" id="3.40.50.720">
    <property type="entry name" value="NAD(P)-binding Rossmann-like Domain"/>
    <property type="match status" value="1"/>
</dbReference>
<dbReference type="SUPFAM" id="SSF48179">
    <property type="entry name" value="6-phosphogluconate dehydrogenase C-terminal domain-like"/>
    <property type="match status" value="1"/>
</dbReference>
<protein>
    <recommendedName>
        <fullName evidence="4 5">Pyrroline-5-carboxylate reductase</fullName>
        <shortName evidence="4">P5C reductase</shortName>
        <shortName evidence="4">P5CR</shortName>
        <ecNumber evidence="4 5">1.5.1.2</ecNumber>
    </recommendedName>
    <alternativeName>
        <fullName evidence="4">PCA reductase</fullName>
    </alternativeName>
</protein>
<dbReference type="InterPro" id="IPR036291">
    <property type="entry name" value="NAD(P)-bd_dom_sf"/>
</dbReference>
<dbReference type="InterPro" id="IPR029036">
    <property type="entry name" value="P5CR_dimer"/>
</dbReference>
<keyword evidence="4" id="KW-0963">Cytoplasm</keyword>
<keyword evidence="4" id="KW-0028">Amino-acid biosynthesis</keyword>
<evidence type="ECO:0000313" key="9">
    <source>
        <dbReference type="Proteomes" id="UP001595379"/>
    </source>
</evidence>
<dbReference type="PANTHER" id="PTHR11645">
    <property type="entry name" value="PYRROLINE-5-CARBOXYLATE REDUCTASE"/>
    <property type="match status" value="1"/>
</dbReference>
<comment type="subcellular location">
    <subcellularLocation>
        <location evidence="4">Cytoplasm</location>
    </subcellularLocation>
</comment>
<keyword evidence="4" id="KW-0641">Proline biosynthesis</keyword>
<dbReference type="InterPro" id="IPR008927">
    <property type="entry name" value="6-PGluconate_DH-like_C_sf"/>
</dbReference>
<dbReference type="RefSeq" id="WP_343165120.1">
    <property type="nucleotide sequence ID" value="NZ_JBHRSV010000026.1"/>
</dbReference>
<evidence type="ECO:0000259" key="6">
    <source>
        <dbReference type="Pfam" id="PF03807"/>
    </source>
</evidence>
<keyword evidence="9" id="KW-1185">Reference proteome</keyword>
<gene>
    <name evidence="4 8" type="primary">proC</name>
    <name evidence="8" type="ORF">ACFOOR_11805</name>
</gene>
<comment type="similarity">
    <text evidence="1 4">Belongs to the pyrroline-5-carboxylate reductase family.</text>
</comment>
<comment type="caution">
    <text evidence="8">The sequence shown here is derived from an EMBL/GenBank/DDBJ whole genome shotgun (WGS) entry which is preliminary data.</text>
</comment>
<dbReference type="EC" id="1.5.1.2" evidence="4 5"/>
<comment type="catalytic activity">
    <reaction evidence="4">
        <text>L-proline + NAD(+) = (S)-1-pyrroline-5-carboxylate + NADH + 2 H(+)</text>
        <dbReference type="Rhea" id="RHEA:14105"/>
        <dbReference type="ChEBI" id="CHEBI:15378"/>
        <dbReference type="ChEBI" id="CHEBI:17388"/>
        <dbReference type="ChEBI" id="CHEBI:57540"/>
        <dbReference type="ChEBI" id="CHEBI:57945"/>
        <dbReference type="ChEBI" id="CHEBI:60039"/>
        <dbReference type="EC" id="1.5.1.2"/>
    </reaction>
</comment>
<dbReference type="HAMAP" id="MF_01925">
    <property type="entry name" value="P5C_reductase"/>
    <property type="match status" value="1"/>
</dbReference>
<dbReference type="InterPro" id="IPR000304">
    <property type="entry name" value="Pyrroline-COOH_reductase"/>
</dbReference>
<dbReference type="Proteomes" id="UP001595379">
    <property type="component" value="Unassembled WGS sequence"/>
</dbReference>
<evidence type="ECO:0000256" key="4">
    <source>
        <dbReference type="HAMAP-Rule" id="MF_01925"/>
    </source>
</evidence>
<dbReference type="InterPro" id="IPR028939">
    <property type="entry name" value="P5C_Rdtase_cat_N"/>
</dbReference>
<evidence type="ECO:0000256" key="1">
    <source>
        <dbReference type="ARBA" id="ARBA00005525"/>
    </source>
</evidence>
<dbReference type="PIRSF" id="PIRSF000193">
    <property type="entry name" value="Pyrrol-5-carb_rd"/>
    <property type="match status" value="1"/>
</dbReference>
<dbReference type="EMBL" id="JBHRSV010000026">
    <property type="protein sequence ID" value="MFC2926792.1"/>
    <property type="molecule type" value="Genomic_DNA"/>
</dbReference>
<dbReference type="Pfam" id="PF03807">
    <property type="entry name" value="F420_oxidored"/>
    <property type="match status" value="1"/>
</dbReference>
<evidence type="ECO:0000259" key="7">
    <source>
        <dbReference type="Pfam" id="PF14748"/>
    </source>
</evidence>
<reference evidence="9" key="1">
    <citation type="journal article" date="2019" name="Int. J. Syst. Evol. Microbiol.">
        <title>The Global Catalogue of Microorganisms (GCM) 10K type strain sequencing project: providing services to taxonomists for standard genome sequencing and annotation.</title>
        <authorList>
            <consortium name="The Broad Institute Genomics Platform"/>
            <consortium name="The Broad Institute Genome Sequencing Center for Infectious Disease"/>
            <person name="Wu L."/>
            <person name="Ma J."/>
        </authorList>
    </citation>
    <scope>NUCLEOTIDE SEQUENCE [LARGE SCALE GENOMIC DNA]</scope>
    <source>
        <strain evidence="9">KCTC 52487</strain>
    </source>
</reference>
<dbReference type="Gene3D" id="1.10.3730.10">
    <property type="entry name" value="ProC C-terminal domain-like"/>
    <property type="match status" value="1"/>
</dbReference>
<keyword evidence="2 4" id="KW-0521">NADP</keyword>
<feature type="domain" description="Pyrroline-5-carboxylate reductase catalytic N-terminal" evidence="6">
    <location>
        <begin position="12"/>
        <end position="107"/>
    </location>
</feature>
<dbReference type="Pfam" id="PF14748">
    <property type="entry name" value="P5CR_dimer"/>
    <property type="match status" value="1"/>
</dbReference>
<evidence type="ECO:0000256" key="2">
    <source>
        <dbReference type="ARBA" id="ARBA00022857"/>
    </source>
</evidence>
<proteinExistence type="inferred from homology"/>
<sequence length="278" mass="29004">MSDPAKPGRTVLIGAGRMGAALASGWLRKRGAVDPENLLIVDPGRNEHCKELVAKFGLKRVPELGPRMAKDVSTVVLAVKPQQFDELGPHLGEILPQDAAVISVIAGISIRRLKSALGDRPIVRAMPNTPAAIGKGITVAVASDAPAAVKRHAEKLLKVGGPVEWISDERHMGAVTALSGSGPAYVFFMVEAMAGAGFAEGLPRELAERLARETVIGAAALLAESSQSPAELRRAVTSPGGTTQAALDVLMTGLPDLMRNAVAAAERQSRRLGGDNGR</sequence>
<comment type="pathway">
    <text evidence="4">Amino-acid biosynthesis; L-proline biosynthesis; L-proline from L-glutamate 5-semialdehyde: step 1/1.</text>
</comment>
<evidence type="ECO:0000256" key="5">
    <source>
        <dbReference type="NCBIfam" id="TIGR00112"/>
    </source>
</evidence>
<dbReference type="NCBIfam" id="TIGR00112">
    <property type="entry name" value="proC"/>
    <property type="match status" value="1"/>
</dbReference>
<evidence type="ECO:0000256" key="3">
    <source>
        <dbReference type="ARBA" id="ARBA00023002"/>
    </source>
</evidence>
<comment type="function">
    <text evidence="4">Catalyzes the reduction of 1-pyrroline-5-carboxylate (PCA) to L-proline.</text>
</comment>
<dbReference type="SUPFAM" id="SSF51735">
    <property type="entry name" value="NAD(P)-binding Rossmann-fold domains"/>
    <property type="match status" value="1"/>
</dbReference>
<evidence type="ECO:0000313" key="8">
    <source>
        <dbReference type="EMBL" id="MFC2926792.1"/>
    </source>
</evidence>
<dbReference type="PANTHER" id="PTHR11645:SF0">
    <property type="entry name" value="PYRROLINE-5-CARBOXYLATE REDUCTASE 3"/>
    <property type="match status" value="1"/>
</dbReference>
<comment type="catalytic activity">
    <reaction evidence="4">
        <text>L-proline + NADP(+) = (S)-1-pyrroline-5-carboxylate + NADPH + 2 H(+)</text>
        <dbReference type="Rhea" id="RHEA:14109"/>
        <dbReference type="ChEBI" id="CHEBI:15378"/>
        <dbReference type="ChEBI" id="CHEBI:17388"/>
        <dbReference type="ChEBI" id="CHEBI:57783"/>
        <dbReference type="ChEBI" id="CHEBI:58349"/>
        <dbReference type="ChEBI" id="CHEBI:60039"/>
        <dbReference type="EC" id="1.5.1.2"/>
    </reaction>
</comment>
<name>A0ABV6ZZG6_9PROT</name>
<accession>A0ABV6ZZG6</accession>
<feature type="domain" description="Pyrroline-5-carboxylate reductase dimerisation" evidence="7">
    <location>
        <begin position="169"/>
        <end position="272"/>
    </location>
</feature>